<protein>
    <recommendedName>
        <fullName evidence="11">ABC transporter domain-containing protein</fullName>
    </recommendedName>
</protein>
<evidence type="ECO:0000256" key="8">
    <source>
        <dbReference type="ARBA" id="ARBA00023136"/>
    </source>
</evidence>
<dbReference type="InterPro" id="IPR003439">
    <property type="entry name" value="ABC_transporter-like_ATP-bd"/>
</dbReference>
<proteinExistence type="inferred from homology"/>
<dbReference type="CDD" id="cd03213">
    <property type="entry name" value="ABCG_EPDR"/>
    <property type="match status" value="1"/>
</dbReference>
<dbReference type="Pfam" id="PF01061">
    <property type="entry name" value="ABC2_membrane"/>
    <property type="match status" value="1"/>
</dbReference>
<evidence type="ECO:0000256" key="2">
    <source>
        <dbReference type="ARBA" id="ARBA00005814"/>
    </source>
</evidence>
<evidence type="ECO:0000313" key="13">
    <source>
        <dbReference type="Proteomes" id="UP001283361"/>
    </source>
</evidence>
<feature type="transmembrane region" description="Helical" evidence="10">
    <location>
        <begin position="460"/>
        <end position="480"/>
    </location>
</feature>
<evidence type="ECO:0000256" key="6">
    <source>
        <dbReference type="ARBA" id="ARBA00022840"/>
    </source>
</evidence>
<accession>A0AAE0YQK1</accession>
<dbReference type="Proteomes" id="UP001283361">
    <property type="component" value="Unassembled WGS sequence"/>
</dbReference>
<keyword evidence="8 10" id="KW-0472">Membrane</keyword>
<organism evidence="12 13">
    <name type="scientific">Elysia crispata</name>
    <name type="common">lettuce slug</name>
    <dbReference type="NCBI Taxonomy" id="231223"/>
    <lineage>
        <taxon>Eukaryota</taxon>
        <taxon>Metazoa</taxon>
        <taxon>Spiralia</taxon>
        <taxon>Lophotrochozoa</taxon>
        <taxon>Mollusca</taxon>
        <taxon>Gastropoda</taxon>
        <taxon>Heterobranchia</taxon>
        <taxon>Euthyneura</taxon>
        <taxon>Panpulmonata</taxon>
        <taxon>Sacoglossa</taxon>
        <taxon>Placobranchoidea</taxon>
        <taxon>Plakobranchidae</taxon>
        <taxon>Elysia</taxon>
    </lineage>
</organism>
<dbReference type="GO" id="GO:0015562">
    <property type="term" value="F:efflux transmembrane transporter activity"/>
    <property type="evidence" value="ECO:0007669"/>
    <property type="project" value="UniProtKB-ARBA"/>
</dbReference>
<keyword evidence="4 10" id="KW-0812">Transmembrane</keyword>
<dbReference type="InterPro" id="IPR050352">
    <property type="entry name" value="ABCG_transporters"/>
</dbReference>
<comment type="caution">
    <text evidence="12">The sequence shown here is derived from an EMBL/GenBank/DDBJ whole genome shotgun (WGS) entry which is preliminary data.</text>
</comment>
<evidence type="ECO:0000256" key="7">
    <source>
        <dbReference type="ARBA" id="ARBA00022989"/>
    </source>
</evidence>
<dbReference type="GO" id="GO:0016887">
    <property type="term" value="F:ATP hydrolysis activity"/>
    <property type="evidence" value="ECO:0007669"/>
    <property type="project" value="InterPro"/>
</dbReference>
<dbReference type="AlphaFoldDB" id="A0AAE0YQK1"/>
<dbReference type="SMART" id="SM00382">
    <property type="entry name" value="AAA"/>
    <property type="match status" value="1"/>
</dbReference>
<dbReference type="Gene3D" id="3.40.50.300">
    <property type="entry name" value="P-loop containing nucleotide triphosphate hydrolases"/>
    <property type="match status" value="1"/>
</dbReference>
<dbReference type="GO" id="GO:0005524">
    <property type="term" value="F:ATP binding"/>
    <property type="evidence" value="ECO:0007669"/>
    <property type="project" value="UniProtKB-KW"/>
</dbReference>
<dbReference type="Pfam" id="PF00005">
    <property type="entry name" value="ABC_tran"/>
    <property type="match status" value="1"/>
</dbReference>
<dbReference type="PANTHER" id="PTHR48041:SF116">
    <property type="entry name" value="PROTEIN BROWN"/>
    <property type="match status" value="1"/>
</dbReference>
<feature type="transmembrane region" description="Helical" evidence="10">
    <location>
        <begin position="684"/>
        <end position="704"/>
    </location>
</feature>
<dbReference type="PANTHER" id="PTHR48041">
    <property type="entry name" value="ABC TRANSPORTER G FAMILY MEMBER 28"/>
    <property type="match status" value="1"/>
</dbReference>
<dbReference type="EMBL" id="JAWDGP010005682">
    <property type="protein sequence ID" value="KAK3754262.1"/>
    <property type="molecule type" value="Genomic_DNA"/>
</dbReference>
<evidence type="ECO:0000256" key="9">
    <source>
        <dbReference type="SAM" id="MobiDB-lite"/>
    </source>
</evidence>
<evidence type="ECO:0000313" key="12">
    <source>
        <dbReference type="EMBL" id="KAK3754262.1"/>
    </source>
</evidence>
<comment type="subcellular location">
    <subcellularLocation>
        <location evidence="1">Membrane</location>
        <topology evidence="1">Multi-pass membrane protein</topology>
    </subcellularLocation>
</comment>
<feature type="domain" description="ABC transporter" evidence="11">
    <location>
        <begin position="90"/>
        <end position="337"/>
    </location>
</feature>
<dbReference type="SUPFAM" id="SSF52540">
    <property type="entry name" value="P-loop containing nucleoside triphosphate hydrolases"/>
    <property type="match status" value="1"/>
</dbReference>
<evidence type="ECO:0000256" key="3">
    <source>
        <dbReference type="ARBA" id="ARBA00022448"/>
    </source>
</evidence>
<dbReference type="InterPro" id="IPR003593">
    <property type="entry name" value="AAA+_ATPase"/>
</dbReference>
<dbReference type="InterPro" id="IPR013525">
    <property type="entry name" value="ABC2_TM"/>
</dbReference>
<dbReference type="GO" id="GO:0008514">
    <property type="term" value="F:organic anion transmembrane transporter activity"/>
    <property type="evidence" value="ECO:0007669"/>
    <property type="project" value="UniProtKB-ARBA"/>
</dbReference>
<dbReference type="PROSITE" id="PS50893">
    <property type="entry name" value="ABC_TRANSPORTER_2"/>
    <property type="match status" value="1"/>
</dbReference>
<dbReference type="FunFam" id="3.40.50.300:FF:000622">
    <property type="entry name" value="ATP-binding cassette sub-family G member 2"/>
    <property type="match status" value="1"/>
</dbReference>
<evidence type="ECO:0000256" key="10">
    <source>
        <dbReference type="SAM" id="Phobius"/>
    </source>
</evidence>
<keyword evidence="13" id="KW-1185">Reference proteome</keyword>
<keyword evidence="5" id="KW-0547">Nucleotide-binding</keyword>
<dbReference type="InterPro" id="IPR027417">
    <property type="entry name" value="P-loop_NTPase"/>
</dbReference>
<keyword evidence="7 10" id="KW-1133">Transmembrane helix</keyword>
<evidence type="ECO:0000256" key="5">
    <source>
        <dbReference type="ARBA" id="ARBA00022741"/>
    </source>
</evidence>
<evidence type="ECO:0000256" key="1">
    <source>
        <dbReference type="ARBA" id="ARBA00004141"/>
    </source>
</evidence>
<name>A0AAE0YQK1_9GAST</name>
<comment type="similarity">
    <text evidence="2">Belongs to the ABC transporter superfamily. ABCG family. Eye pigment precursor importer (TC 3.A.1.204) subfamily.</text>
</comment>
<feature type="transmembrane region" description="Helical" evidence="10">
    <location>
        <begin position="568"/>
        <end position="591"/>
    </location>
</feature>
<dbReference type="GO" id="GO:0016324">
    <property type="term" value="C:apical plasma membrane"/>
    <property type="evidence" value="ECO:0007669"/>
    <property type="project" value="UniProtKB-ARBA"/>
</dbReference>
<reference evidence="12" key="1">
    <citation type="journal article" date="2023" name="G3 (Bethesda)">
        <title>A reference genome for the long-term kleptoplast-retaining sea slug Elysia crispata morphotype clarki.</title>
        <authorList>
            <person name="Eastman K.E."/>
            <person name="Pendleton A.L."/>
            <person name="Shaikh M.A."/>
            <person name="Suttiyut T."/>
            <person name="Ogas R."/>
            <person name="Tomko P."/>
            <person name="Gavelis G."/>
            <person name="Widhalm J.R."/>
            <person name="Wisecaver J.H."/>
        </authorList>
    </citation>
    <scope>NUCLEOTIDE SEQUENCE</scope>
    <source>
        <strain evidence="12">ECLA1</strain>
    </source>
</reference>
<keyword evidence="3" id="KW-0813">Transport</keyword>
<gene>
    <name evidence="12" type="ORF">RRG08_050926</name>
</gene>
<feature type="transmembrane region" description="Helical" evidence="10">
    <location>
        <begin position="598"/>
        <end position="621"/>
    </location>
</feature>
<dbReference type="GO" id="GO:0140359">
    <property type="term" value="F:ABC-type transporter activity"/>
    <property type="evidence" value="ECO:0007669"/>
    <property type="project" value="InterPro"/>
</dbReference>
<feature type="transmembrane region" description="Helical" evidence="10">
    <location>
        <begin position="535"/>
        <end position="562"/>
    </location>
</feature>
<feature type="transmembrane region" description="Helical" evidence="10">
    <location>
        <begin position="492"/>
        <end position="514"/>
    </location>
</feature>
<evidence type="ECO:0000259" key="11">
    <source>
        <dbReference type="PROSITE" id="PS50893"/>
    </source>
</evidence>
<keyword evidence="6" id="KW-0067">ATP-binding</keyword>
<sequence length="713" mass="79026">MPSASVELSGGKHDLDEPVLSVDSVSFKPSVDSVSFQRSKEDGLLGSSQAEDRNYNTAVHPDSNCNGNYSPHGTIDSGSFSRSGGGGEVLSFHNIDYTVNIRKKACKPMLQKQILKDVNGLFKPGMNAILGPTGSGKSSLLDVLAGRKDPAGLTGTLLLGGMPVPENFKCMVGYVVQDDVVMGTLTVRENFEFSARLRLPSKISPAMRKERVEQVIYELGLTEVADSKVGTEFIRGVSGGERKRCNIGMELIISPPVLFLDEPTTGLDASTANAVMLLLKRMSEKGRNIIFSIHQPRYSIFRLFDSLMLLSHGHVVYHGLSSKALDHFSAIGYECEEHNNPPDFFLDVINGDSTAVTALGNDKVPANGIPEVAVKNTETESMASIEIAHSEQLANRFKESDTHRVVMDELQGIYEAYMHEMERGVIERRKIGYQSSFWTQLRILSGRVIKNIIRNPETSIMQFIVVIFFGLIVGFVYYQIDSSPETGIQNRVGAFFFIIMNQIFGNLSALELFIKERPIFIHENVSGFYRVSAYFVSKVFLDLIPMRMLPCLVFSSIVYFMIGLRATLMKFLIFFLGLALTALSASAMCFAISATVKIFALANLSVALGYVLMMLFSGLLINVGDLSPVIQWLKYLSIFRYGLCALDINELKDHDFCNSNGTFCVSGNGYLDTQNIDYDSDFDLWINLIAMAAMAVIFLILAYIQLRRVKKLK</sequence>
<feature type="region of interest" description="Disordered" evidence="9">
    <location>
        <begin position="38"/>
        <end position="70"/>
    </location>
</feature>
<evidence type="ECO:0000256" key="4">
    <source>
        <dbReference type="ARBA" id="ARBA00022692"/>
    </source>
</evidence>